<evidence type="ECO:0000313" key="3">
    <source>
        <dbReference type="Proteomes" id="UP000198878"/>
    </source>
</evidence>
<dbReference type="RefSeq" id="WP_086676886.1">
    <property type="nucleotide sequence ID" value="NZ_FNUJ01000006.1"/>
</dbReference>
<reference evidence="3" key="1">
    <citation type="submission" date="2016-10" db="EMBL/GenBank/DDBJ databases">
        <authorList>
            <person name="Varghese N."/>
            <person name="Submissions S."/>
        </authorList>
    </citation>
    <scope>NUCLEOTIDE SEQUENCE [LARGE SCALE GENOMIC DNA]</scope>
    <source>
        <strain evidence="3">DSM 44654</strain>
    </source>
</reference>
<keyword evidence="1" id="KW-1133">Transmembrane helix</keyword>
<accession>A0A1H5R2V6</accession>
<proteinExistence type="predicted"/>
<keyword evidence="3" id="KW-1185">Reference proteome</keyword>
<sequence length="71" mass="7507">MTEEHRGRPFVSLVMGLILVAGGIVIILNAGEHTIGVIGGAVTILAGLAFFVRSAVSRKTTPAGRRRFFIS</sequence>
<keyword evidence="1" id="KW-0472">Membrane</keyword>
<organism evidence="2 3">
    <name type="scientific">Amycolatopsis pretoriensis</name>
    <dbReference type="NCBI Taxonomy" id="218821"/>
    <lineage>
        <taxon>Bacteria</taxon>
        <taxon>Bacillati</taxon>
        <taxon>Actinomycetota</taxon>
        <taxon>Actinomycetes</taxon>
        <taxon>Pseudonocardiales</taxon>
        <taxon>Pseudonocardiaceae</taxon>
        <taxon>Amycolatopsis</taxon>
    </lineage>
</organism>
<keyword evidence="1" id="KW-0812">Transmembrane</keyword>
<gene>
    <name evidence="2" type="ORF">SAMN05421837_106401</name>
</gene>
<dbReference type="OrthoDB" id="9966825at2"/>
<evidence type="ECO:0000313" key="2">
    <source>
        <dbReference type="EMBL" id="SEF32733.1"/>
    </source>
</evidence>
<feature type="transmembrane region" description="Helical" evidence="1">
    <location>
        <begin position="37"/>
        <end position="56"/>
    </location>
</feature>
<name>A0A1H5R2V6_9PSEU</name>
<dbReference type="EMBL" id="FNUJ01000006">
    <property type="protein sequence ID" value="SEF32733.1"/>
    <property type="molecule type" value="Genomic_DNA"/>
</dbReference>
<evidence type="ECO:0000256" key="1">
    <source>
        <dbReference type="SAM" id="Phobius"/>
    </source>
</evidence>
<dbReference type="AlphaFoldDB" id="A0A1H5R2V6"/>
<dbReference type="STRING" id="218821.SAMN05421837_106401"/>
<dbReference type="Proteomes" id="UP000198878">
    <property type="component" value="Unassembled WGS sequence"/>
</dbReference>
<protein>
    <submittedName>
        <fullName evidence="2">Uncharacterized protein</fullName>
    </submittedName>
</protein>
<feature type="transmembrane region" description="Helical" evidence="1">
    <location>
        <begin position="12"/>
        <end position="31"/>
    </location>
</feature>